<dbReference type="Gene3D" id="1.10.606.20">
    <property type="match status" value="1"/>
</dbReference>
<evidence type="ECO:0000313" key="2">
    <source>
        <dbReference type="EMBL" id="KPM47068.1"/>
    </source>
</evidence>
<accession>A0A0N8H9D5</accession>
<dbReference type="AlphaFoldDB" id="A0A0N8H9D5"/>
<organism evidence="2 3">
    <name type="scientific">Jiulongibacter sediminis</name>
    <dbReference type="NCBI Taxonomy" id="1605367"/>
    <lineage>
        <taxon>Bacteria</taxon>
        <taxon>Pseudomonadati</taxon>
        <taxon>Bacteroidota</taxon>
        <taxon>Cytophagia</taxon>
        <taxon>Cytophagales</taxon>
        <taxon>Leadbetterellaceae</taxon>
        <taxon>Jiulongibacter</taxon>
    </lineage>
</organism>
<evidence type="ECO:0000313" key="3">
    <source>
        <dbReference type="Proteomes" id="UP000050454"/>
    </source>
</evidence>
<protein>
    <recommendedName>
        <fullName evidence="1">Phosphatidic acid phosphatase type 2/haloperoxidase domain-containing protein</fullName>
    </recommendedName>
</protein>
<keyword evidence="3" id="KW-1185">Reference proteome</keyword>
<feature type="domain" description="Phosphatidic acid phosphatase type 2/haloperoxidase" evidence="1">
    <location>
        <begin position="310"/>
        <end position="433"/>
    </location>
</feature>
<name>A0A0N8H9D5_9BACT</name>
<gene>
    <name evidence="2" type="ORF">AFM12_17760</name>
</gene>
<evidence type="ECO:0000259" key="1">
    <source>
        <dbReference type="Pfam" id="PF01569"/>
    </source>
</evidence>
<proteinExistence type="predicted"/>
<dbReference type="Pfam" id="PF01569">
    <property type="entry name" value="PAP2"/>
    <property type="match status" value="1"/>
</dbReference>
<dbReference type="InterPro" id="IPR036938">
    <property type="entry name" value="PAP2/HPO_sf"/>
</dbReference>
<dbReference type="OrthoDB" id="7793240at2"/>
<dbReference type="InterPro" id="IPR000326">
    <property type="entry name" value="PAP2/HPO"/>
</dbReference>
<dbReference type="EMBL" id="LGTQ01000013">
    <property type="protein sequence ID" value="KPM47068.1"/>
    <property type="molecule type" value="Genomic_DNA"/>
</dbReference>
<dbReference type="PANTHER" id="PTHR34599:SF1">
    <property type="entry name" value="PHOSPHATIDIC ACID PHOSPHATASE TYPE 2_HALOPEROXIDASE DOMAIN-CONTAINING PROTEIN"/>
    <property type="match status" value="1"/>
</dbReference>
<dbReference type="RefSeq" id="WP_055151179.1">
    <property type="nucleotide sequence ID" value="NZ_JXSZ01000013.1"/>
</dbReference>
<comment type="caution">
    <text evidence="2">The sequence shown here is derived from an EMBL/GenBank/DDBJ whole genome shotgun (WGS) entry which is preliminary data.</text>
</comment>
<sequence length="450" mass="50646">MINLKRSCLIILLFGLWACEKKVDEEVIPEPTEVQISPKVAHQWANMTLKLVKESPENSPTYTSRTLAYAGVTMYESIVSGSIIFKSVASQLSGLSDLPSAQGLDWETSLSAGQAGILTALYPHTSDQLKEALQNLHSSIVAERKAAGVPDSVLTASAEYGKYIATVIFEWSKNDNGHEGFMRTFDYSYTLPQGVEYWVPPRFGQSSINQPLHPYWGQNRLFVPANEQLEIPEIYEYSAETSSAYYNDMKEVYDKNISLTQEEKETALWWGDDPAGSASPPGHSYYLAAKLVNQEQNNLFEAASVFAKVGMAVSDAFVRCFKCKYHYHAERPTAFIRRYIDSRYTQFWPEPPFPAFTSGHSTQSAAAATTLISVFGDDITYTDDFHEGRPKDSERNVEFRSREFTSIWAFAEECGWSRILGGIHTQQDNIQGLEEGKRIGENINALNWKY</sequence>
<dbReference type="SUPFAM" id="SSF48317">
    <property type="entry name" value="Acid phosphatase/Vanadium-dependent haloperoxidase"/>
    <property type="match status" value="1"/>
</dbReference>
<dbReference type="STRING" id="1605367.AFM12_17760"/>
<dbReference type="InterPro" id="IPR052559">
    <property type="entry name" value="V-haloperoxidase"/>
</dbReference>
<dbReference type="Proteomes" id="UP000050454">
    <property type="component" value="Unassembled WGS sequence"/>
</dbReference>
<dbReference type="CDD" id="cd03398">
    <property type="entry name" value="PAP2_haloperoxidase"/>
    <property type="match status" value="1"/>
</dbReference>
<reference evidence="2 3" key="1">
    <citation type="submission" date="2015-07" db="EMBL/GenBank/DDBJ databases">
        <title>The draft genome sequence of Leadbetterella sp. JN14-9.</title>
        <authorList>
            <person name="Liu Y."/>
            <person name="Du J."/>
            <person name="Shao Z."/>
        </authorList>
    </citation>
    <scope>NUCLEOTIDE SEQUENCE [LARGE SCALE GENOMIC DNA]</scope>
    <source>
        <strain evidence="2 3">JN14-9</strain>
    </source>
</reference>
<dbReference type="PANTHER" id="PTHR34599">
    <property type="entry name" value="PEROXIDASE-RELATED"/>
    <property type="match status" value="1"/>
</dbReference>